<evidence type="ECO:0000256" key="1">
    <source>
        <dbReference type="ARBA" id="ARBA00023157"/>
    </source>
</evidence>
<dbReference type="Proteomes" id="UP000192578">
    <property type="component" value="Unassembled WGS sequence"/>
</dbReference>
<keyword evidence="3" id="KW-0732">Signal</keyword>
<dbReference type="EMBL" id="MTYJ01000425">
    <property type="protein sequence ID" value="OWA54579.1"/>
    <property type="molecule type" value="Genomic_DNA"/>
</dbReference>
<evidence type="ECO:0000259" key="4">
    <source>
        <dbReference type="PROSITE" id="PS51162"/>
    </source>
</evidence>
<evidence type="ECO:0000313" key="5">
    <source>
        <dbReference type="EMBL" id="OWA54579.1"/>
    </source>
</evidence>
<feature type="domain" description="Thyroglobulin type-1" evidence="4">
    <location>
        <begin position="118"/>
        <end position="188"/>
    </location>
</feature>
<organism evidence="5 6">
    <name type="scientific">Hypsibius exemplaris</name>
    <name type="common">Freshwater tardigrade</name>
    <dbReference type="NCBI Taxonomy" id="2072580"/>
    <lineage>
        <taxon>Eukaryota</taxon>
        <taxon>Metazoa</taxon>
        <taxon>Ecdysozoa</taxon>
        <taxon>Tardigrada</taxon>
        <taxon>Eutardigrada</taxon>
        <taxon>Parachela</taxon>
        <taxon>Hypsibioidea</taxon>
        <taxon>Hypsibiidae</taxon>
        <taxon>Hypsibius</taxon>
    </lineage>
</organism>
<protein>
    <recommendedName>
        <fullName evidence="4">Thyroglobulin type-1 domain-containing protein</fullName>
    </recommendedName>
</protein>
<dbReference type="AlphaFoldDB" id="A0A9X6NR14"/>
<keyword evidence="1" id="KW-1015">Disulfide bond</keyword>
<name>A0A9X6NR14_HYPEX</name>
<feature type="signal peptide" evidence="3">
    <location>
        <begin position="1"/>
        <end position="22"/>
    </location>
</feature>
<dbReference type="PROSITE" id="PS51162">
    <property type="entry name" value="THYROGLOBULIN_1_2"/>
    <property type="match status" value="1"/>
</dbReference>
<evidence type="ECO:0000256" key="2">
    <source>
        <dbReference type="PROSITE-ProRule" id="PRU00500"/>
    </source>
</evidence>
<comment type="caution">
    <text evidence="2">Lacks conserved residue(s) required for the propagation of feature annotation.</text>
</comment>
<feature type="chain" id="PRO_5040861493" description="Thyroglobulin type-1 domain-containing protein" evidence="3">
    <location>
        <begin position="23"/>
        <end position="258"/>
    </location>
</feature>
<evidence type="ECO:0000313" key="6">
    <source>
        <dbReference type="Proteomes" id="UP000192578"/>
    </source>
</evidence>
<dbReference type="Gene3D" id="4.10.800.10">
    <property type="entry name" value="Thyroglobulin type-1"/>
    <property type="match status" value="2"/>
</dbReference>
<dbReference type="InterPro" id="IPR000716">
    <property type="entry name" value="Thyroglobulin_1"/>
</dbReference>
<gene>
    <name evidence="5" type="ORF">BV898_18979</name>
</gene>
<dbReference type="SUPFAM" id="SSF57610">
    <property type="entry name" value="Thyroglobulin type-1 domain"/>
    <property type="match status" value="2"/>
</dbReference>
<keyword evidence="6" id="KW-1185">Reference proteome</keyword>
<proteinExistence type="predicted"/>
<sequence length="258" mass="29123">MDSPPGLTFGTVLGLLLHFSWGQNLLRQNSCVEYRSISLAPFNASVSSQVVLNGGPGSPRKIEVPSQSTWIPECDEDGLYVMRQRRQNNETFCVLPTTGEIVFDPIKKNHLDNSAKVYCDCSVERRLIRTGRHKDDIVPRCDEKTGRFKALQFYPNGKAQCVDEVFGDPTFGPFVYNDRNKDDILPRCDDKTGRFKALQFYPIGKAQCVDEVFGDPILKPFFYNGTSDKPVECVKAEETPMFISAVRGTRLDKDSKYD</sequence>
<dbReference type="InterPro" id="IPR036857">
    <property type="entry name" value="Thyroglobulin_1_sf"/>
</dbReference>
<dbReference type="PROSITE" id="PS00484">
    <property type="entry name" value="THYROGLOBULIN_1_1"/>
    <property type="match status" value="1"/>
</dbReference>
<comment type="caution">
    <text evidence="5">The sequence shown here is derived from an EMBL/GenBank/DDBJ whole genome shotgun (WGS) entry which is preliminary data.</text>
</comment>
<evidence type="ECO:0000256" key="3">
    <source>
        <dbReference type="SAM" id="SignalP"/>
    </source>
</evidence>
<reference evidence="6" key="1">
    <citation type="submission" date="2017-01" db="EMBL/GenBank/DDBJ databases">
        <title>Comparative genomics of anhydrobiosis in the tardigrade Hypsibius dujardini.</title>
        <authorList>
            <person name="Yoshida Y."/>
            <person name="Koutsovoulos G."/>
            <person name="Laetsch D."/>
            <person name="Stevens L."/>
            <person name="Kumar S."/>
            <person name="Horikawa D."/>
            <person name="Ishino K."/>
            <person name="Komine S."/>
            <person name="Tomita M."/>
            <person name="Blaxter M."/>
            <person name="Arakawa K."/>
        </authorList>
    </citation>
    <scope>NUCLEOTIDE SEQUENCE [LARGE SCALE GENOMIC DNA]</scope>
    <source>
        <strain evidence="6">Z151</strain>
    </source>
</reference>
<accession>A0A9X6NR14</accession>